<dbReference type="EMBL" id="CAJZBQ010000018">
    <property type="protein sequence ID" value="CAG9317451.1"/>
    <property type="molecule type" value="Genomic_DNA"/>
</dbReference>
<comment type="subcellular location">
    <subcellularLocation>
        <location evidence="1">Cytoplasm</location>
    </subcellularLocation>
</comment>
<evidence type="ECO:0000313" key="3">
    <source>
        <dbReference type="EMBL" id="CAG9317451.1"/>
    </source>
</evidence>
<organism evidence="3 4">
    <name type="scientific">Blepharisma stoltei</name>
    <dbReference type="NCBI Taxonomy" id="1481888"/>
    <lineage>
        <taxon>Eukaryota</taxon>
        <taxon>Sar</taxon>
        <taxon>Alveolata</taxon>
        <taxon>Ciliophora</taxon>
        <taxon>Postciliodesmatophora</taxon>
        <taxon>Heterotrichea</taxon>
        <taxon>Heterotrichida</taxon>
        <taxon>Blepharismidae</taxon>
        <taxon>Blepharisma</taxon>
    </lineage>
</organism>
<dbReference type="Gene3D" id="1.10.238.10">
    <property type="entry name" value="EF-hand"/>
    <property type="match status" value="1"/>
</dbReference>
<dbReference type="InterPro" id="IPR039865">
    <property type="entry name" value="PPP2R3C"/>
</dbReference>
<dbReference type="AlphaFoldDB" id="A0AAU9IPB6"/>
<dbReference type="GO" id="GO:0030865">
    <property type="term" value="P:cortical cytoskeleton organization"/>
    <property type="evidence" value="ECO:0007669"/>
    <property type="project" value="TreeGrafter"/>
</dbReference>
<evidence type="ECO:0008006" key="5">
    <source>
        <dbReference type="Google" id="ProtNLM"/>
    </source>
</evidence>
<comment type="caution">
    <text evidence="3">The sequence shown here is derived from an EMBL/GenBank/DDBJ whole genome shotgun (WGS) entry which is preliminary data.</text>
</comment>
<dbReference type="GO" id="GO:0005819">
    <property type="term" value="C:spindle"/>
    <property type="evidence" value="ECO:0007669"/>
    <property type="project" value="TreeGrafter"/>
</dbReference>
<dbReference type="Gene3D" id="1.10.238.220">
    <property type="match status" value="1"/>
</dbReference>
<keyword evidence="4" id="KW-1185">Reference proteome</keyword>
<dbReference type="Proteomes" id="UP001162131">
    <property type="component" value="Unassembled WGS sequence"/>
</dbReference>
<name>A0AAU9IPB6_9CILI</name>
<proteinExistence type="predicted"/>
<dbReference type="CDD" id="cd21505">
    <property type="entry name" value="PPP2R3C"/>
    <property type="match status" value="1"/>
</dbReference>
<evidence type="ECO:0000256" key="2">
    <source>
        <dbReference type="ARBA" id="ARBA00022490"/>
    </source>
</evidence>
<dbReference type="GO" id="GO:0005737">
    <property type="term" value="C:cytoplasm"/>
    <property type="evidence" value="ECO:0007669"/>
    <property type="project" value="UniProtKB-SubCell"/>
</dbReference>
<dbReference type="InterPro" id="IPR011992">
    <property type="entry name" value="EF-hand-dom_pair"/>
</dbReference>
<dbReference type="PANTHER" id="PTHR12085:SF3">
    <property type="entry name" value="SERINE_THREONINE-PROTEIN PHOSPHATASE 2A REGULATORY SUBUNIT B'' SUBUNIT GAMMA"/>
    <property type="match status" value="1"/>
</dbReference>
<reference evidence="3" key="1">
    <citation type="submission" date="2021-09" db="EMBL/GenBank/DDBJ databases">
        <authorList>
            <consortium name="AG Swart"/>
            <person name="Singh M."/>
            <person name="Singh A."/>
            <person name="Seah K."/>
            <person name="Emmerich C."/>
        </authorList>
    </citation>
    <scope>NUCLEOTIDE SEQUENCE</scope>
    <source>
        <strain evidence="3">ATCC30299</strain>
    </source>
</reference>
<dbReference type="SUPFAM" id="SSF47473">
    <property type="entry name" value="EF-hand"/>
    <property type="match status" value="2"/>
</dbReference>
<evidence type="ECO:0000313" key="4">
    <source>
        <dbReference type="Proteomes" id="UP001162131"/>
    </source>
</evidence>
<dbReference type="GO" id="GO:0000226">
    <property type="term" value="P:microtubule cytoskeleton organization"/>
    <property type="evidence" value="ECO:0007669"/>
    <property type="project" value="TreeGrafter"/>
</dbReference>
<dbReference type="GO" id="GO:0035303">
    <property type="term" value="P:regulation of dephosphorylation"/>
    <property type="evidence" value="ECO:0007669"/>
    <property type="project" value="InterPro"/>
</dbReference>
<protein>
    <recommendedName>
        <fullName evidence="5">Serine/threonine-protein phosphatase 2A regulatory subunit B'' subunit gamma</fullName>
    </recommendedName>
</protein>
<gene>
    <name evidence="3" type="ORF">BSTOLATCC_MIC18697</name>
</gene>
<sequence length="449" mass="53551">MANWVSLLESYLADKPRKSAVENDREVDIAFLNLLEEEKEEEKKRNESFKKIPRFFFKKPQLENPLYLKLRQEARTRFLHNKSAEVLDKEDLEKLWYLLKSNTSFPDDGTERMNYDQFCQVANKLHPKYRQFFQPSVFLKCDRDEYGRIEIVPFFHYIVRKVNLHQTRIQISLYDSAGYGYLKEKDLENFIFELVPSFAQLSSLQENFYPFYVITAVRKFFFFLDPKKTGRIWIKDMLTSPILAELYELRQENMSPEEAAQNWFSVQYTLRVYDHYLRLDLDRNGMLRKQELTRYSGGLTSIFVDRLFEEYQTFEGEMDYKTFLDFVLAMENKKTMPSLQYFFRIFDVYKKGAIDTFVVNLFLRSIIAKLESKEKFGFKVDDVKDEIWDMAKPKCLYAITLEDLIKCGVGDTIVSILSDARAFYEYDQRESGIDVDEMDDIWGDEPIQI</sequence>
<evidence type="ECO:0000256" key="1">
    <source>
        <dbReference type="ARBA" id="ARBA00004496"/>
    </source>
</evidence>
<dbReference type="PANTHER" id="PTHR12085">
    <property type="entry name" value="SERINE/THREONINE-PROTEIN PHOSPHATASE 2A REGULATORY SUBUNIT B'' SUBUNIT GAMMA"/>
    <property type="match status" value="1"/>
</dbReference>
<keyword evidence="2" id="KW-0963">Cytoplasm</keyword>
<accession>A0AAU9IPB6</accession>